<evidence type="ECO:0000313" key="3">
    <source>
        <dbReference type="Proteomes" id="UP000051124"/>
    </source>
</evidence>
<dbReference type="InterPro" id="IPR003607">
    <property type="entry name" value="HD/PDEase_dom"/>
</dbReference>
<dbReference type="PANTHER" id="PTHR38659:SF1">
    <property type="entry name" value="METAL DEPENDENT PHOSPHOHYDROLASE"/>
    <property type="match status" value="1"/>
</dbReference>
<accession>A0A0S7WJN1</accession>
<dbReference type="Gene3D" id="1.10.3210.10">
    <property type="entry name" value="Hypothetical protein af1432"/>
    <property type="match status" value="1"/>
</dbReference>
<dbReference type="CDD" id="cd00077">
    <property type="entry name" value="HDc"/>
    <property type="match status" value="1"/>
</dbReference>
<sequence>MKPQEALALVKRYVSNRNLIKHMIAAQSCMRFLARHFGEDEEAWALAGLLHDIDYERTESNPSQHGLVSAEILKDYGLDQEILHAVVAHTGRIERTSRMAKALYCVDPLTGLVVASALMHPTGRVQSLDCEFVMRRFKEKRFAQGANREQIRECRELGLSLDEFIELCLEGMREVASELGL</sequence>
<evidence type="ECO:0000259" key="1">
    <source>
        <dbReference type="Pfam" id="PF01966"/>
    </source>
</evidence>
<dbReference type="PANTHER" id="PTHR38659">
    <property type="entry name" value="METAL-DEPENDENT PHOSPHOHYDROLASE"/>
    <property type="match status" value="1"/>
</dbReference>
<evidence type="ECO:0000313" key="2">
    <source>
        <dbReference type="EMBL" id="KPJ50105.1"/>
    </source>
</evidence>
<dbReference type="EMBL" id="LIZT01000031">
    <property type="protein sequence ID" value="KPJ50105.1"/>
    <property type="molecule type" value="Genomic_DNA"/>
</dbReference>
<dbReference type="NCBIfam" id="TIGR00277">
    <property type="entry name" value="HDIG"/>
    <property type="match status" value="1"/>
</dbReference>
<organism evidence="2 3">
    <name type="scientific">candidate division TA06 bacterium DG_26</name>
    <dbReference type="NCBI Taxonomy" id="1703771"/>
    <lineage>
        <taxon>Bacteria</taxon>
        <taxon>Bacteria division TA06</taxon>
    </lineage>
</organism>
<dbReference type="InterPro" id="IPR006675">
    <property type="entry name" value="HDIG_dom"/>
</dbReference>
<comment type="caution">
    <text evidence="2">The sequence shown here is derived from an EMBL/GenBank/DDBJ whole genome shotgun (WGS) entry which is preliminary data.</text>
</comment>
<reference evidence="2 3" key="1">
    <citation type="journal article" date="2015" name="Microbiome">
        <title>Genomic resolution of linkages in carbon, nitrogen, and sulfur cycling among widespread estuary sediment bacteria.</title>
        <authorList>
            <person name="Baker B.J."/>
            <person name="Lazar C.S."/>
            <person name="Teske A.P."/>
            <person name="Dick G.J."/>
        </authorList>
    </citation>
    <scope>NUCLEOTIDE SEQUENCE [LARGE SCALE GENOMIC DNA]</scope>
    <source>
        <strain evidence="2">DG_26</strain>
    </source>
</reference>
<feature type="domain" description="HD" evidence="1">
    <location>
        <begin position="20"/>
        <end position="101"/>
    </location>
</feature>
<gene>
    <name evidence="2" type="ORF">AMJ40_03990</name>
</gene>
<dbReference type="AlphaFoldDB" id="A0A0S7WJN1"/>
<dbReference type="Proteomes" id="UP000051124">
    <property type="component" value="Unassembled WGS sequence"/>
</dbReference>
<proteinExistence type="predicted"/>
<dbReference type="SUPFAM" id="SSF109604">
    <property type="entry name" value="HD-domain/PDEase-like"/>
    <property type="match status" value="1"/>
</dbReference>
<name>A0A0S7WJN1_UNCT6</name>
<dbReference type="GO" id="GO:0016787">
    <property type="term" value="F:hydrolase activity"/>
    <property type="evidence" value="ECO:0007669"/>
    <property type="project" value="UniProtKB-KW"/>
</dbReference>
<keyword evidence="2" id="KW-0378">Hydrolase</keyword>
<dbReference type="Pfam" id="PF01966">
    <property type="entry name" value="HD"/>
    <property type="match status" value="1"/>
</dbReference>
<protein>
    <submittedName>
        <fullName evidence="2">Phosphohydrolase</fullName>
    </submittedName>
</protein>
<dbReference type="InterPro" id="IPR006674">
    <property type="entry name" value="HD_domain"/>
</dbReference>